<dbReference type="SMART" id="SM00748">
    <property type="entry name" value="HEPN"/>
    <property type="match status" value="1"/>
</dbReference>
<evidence type="ECO:0000313" key="2">
    <source>
        <dbReference type="EMBL" id="AIG97469.1"/>
    </source>
</evidence>
<accession>A0A075WEA3</accession>
<gene>
    <name evidence="2" type="ORF">AFULGI_00006680</name>
</gene>
<evidence type="ECO:0000259" key="1">
    <source>
        <dbReference type="PROSITE" id="PS50910"/>
    </source>
</evidence>
<protein>
    <recommendedName>
        <fullName evidence="1">HEPN domain-containing protein</fullName>
    </recommendedName>
</protein>
<evidence type="ECO:0000313" key="3">
    <source>
        <dbReference type="Proteomes" id="UP000028501"/>
    </source>
</evidence>
<proteinExistence type="predicted"/>
<dbReference type="RefSeq" id="WP_010878097.1">
    <property type="nucleotide sequence ID" value="NZ_CP006577.1"/>
</dbReference>
<dbReference type="Gene3D" id="1.20.120.330">
    <property type="entry name" value="Nucleotidyltransferases domain 2"/>
    <property type="match status" value="1"/>
</dbReference>
<organism evidence="2 3">
    <name type="scientific">Archaeoglobus fulgidus DSM 8774</name>
    <dbReference type="NCBI Taxonomy" id="1344584"/>
    <lineage>
        <taxon>Archaea</taxon>
        <taxon>Methanobacteriati</taxon>
        <taxon>Methanobacteriota</taxon>
        <taxon>Archaeoglobi</taxon>
        <taxon>Archaeoglobales</taxon>
        <taxon>Archaeoglobaceae</taxon>
        <taxon>Archaeoglobus</taxon>
    </lineage>
</organism>
<dbReference type="KEGG" id="afg:AFULGI_00006680"/>
<name>A0A075WEA3_ARCFL</name>
<dbReference type="SUPFAM" id="SSF81593">
    <property type="entry name" value="Nucleotidyltransferase substrate binding subunit/domain"/>
    <property type="match status" value="1"/>
</dbReference>
<dbReference type="InterPro" id="IPR007842">
    <property type="entry name" value="HEPN_dom"/>
</dbReference>
<dbReference type="Pfam" id="PF05168">
    <property type="entry name" value="HEPN"/>
    <property type="match status" value="1"/>
</dbReference>
<dbReference type="EMBL" id="CP006577">
    <property type="protein sequence ID" value="AIG97469.1"/>
    <property type="molecule type" value="Genomic_DNA"/>
</dbReference>
<dbReference type="GeneID" id="24794193"/>
<reference evidence="2 3" key="1">
    <citation type="submission" date="2013-07" db="EMBL/GenBank/DDBJ databases">
        <title>Genome of Archaeoglobus fulgidus.</title>
        <authorList>
            <person name="Fiebig A."/>
            <person name="Birkeland N.-K."/>
        </authorList>
    </citation>
    <scope>NUCLEOTIDE SEQUENCE [LARGE SCALE GENOMIC DNA]</scope>
    <source>
        <strain evidence="2 3">DSM 8774</strain>
    </source>
</reference>
<sequence>MPRKDVAEKLRRRAMGFMDAAKERLKVGDYDLTCFMAEQAVQLYLKSVILELSGEVPRTHSIRQLLSILSKLLDEQFDFDRKQLVFLEDAYIKARYLGAGYEREDAEEAIKIAEEVISAVSRVMEGKD</sequence>
<dbReference type="AlphaFoldDB" id="A0A075WEA3"/>
<dbReference type="PROSITE" id="PS50910">
    <property type="entry name" value="HEPN"/>
    <property type="match status" value="1"/>
</dbReference>
<dbReference type="Proteomes" id="UP000028501">
    <property type="component" value="Chromosome"/>
</dbReference>
<dbReference type="HOGENOM" id="CLU_123170_1_1_2"/>
<feature type="domain" description="HEPN" evidence="1">
    <location>
        <begin position="11"/>
        <end position="116"/>
    </location>
</feature>